<dbReference type="STRING" id="151549.A0A4C1SAB4"/>
<keyword evidence="1" id="KW-1015">Disulfide bond</keyword>
<name>A0A4C1SAB4_EUMVA</name>
<dbReference type="PROSITE" id="PS50240">
    <property type="entry name" value="TRYPSIN_DOM"/>
    <property type="match status" value="1"/>
</dbReference>
<accession>A0A4C1SAB4</accession>
<evidence type="ECO:0000256" key="1">
    <source>
        <dbReference type="ARBA" id="ARBA00023157"/>
    </source>
</evidence>
<dbReference type="InterPro" id="IPR043504">
    <property type="entry name" value="Peptidase_S1_PA_chymotrypsin"/>
</dbReference>
<comment type="caution">
    <text evidence="4">The sequence shown here is derived from an EMBL/GenBank/DDBJ whole genome shotgun (WGS) entry which is preliminary data.</text>
</comment>
<evidence type="ECO:0000256" key="2">
    <source>
        <dbReference type="ARBA" id="ARBA00024195"/>
    </source>
</evidence>
<dbReference type="OrthoDB" id="2019384at2759"/>
<dbReference type="EMBL" id="BGZK01003238">
    <property type="protein sequence ID" value="GBO99071.1"/>
    <property type="molecule type" value="Genomic_DNA"/>
</dbReference>
<dbReference type="AlphaFoldDB" id="A0A4C1SAB4"/>
<evidence type="ECO:0000259" key="3">
    <source>
        <dbReference type="PROSITE" id="PS50240"/>
    </source>
</evidence>
<dbReference type="GO" id="GO:0006508">
    <property type="term" value="P:proteolysis"/>
    <property type="evidence" value="ECO:0007669"/>
    <property type="project" value="UniProtKB-KW"/>
</dbReference>
<sequence length="349" mass="38545">MYEVRACKLRERPASATRKFSEYPRRFPRARYHTTSDYGNSQNKPIKKKLLTAHCFWSDVEGLAPSSRFAVAAGKLYRPWSAPSDHGAQLRDVNDIVIPKRFRGVQTNFQDDIAIVYVSNPFDFNKDAWPVCVDFDLMMDRAHLTAGNLGKVAGWGLIDEDGRMSPELQVVHLPYVEIDQCIVNASPDFRTYITSDKICAGLTNGTALCKGDSGGGLVFAKTEERIQRYYLRGVASTAPNNDKLCNTQAIPTQDSCAGAVASRRNEYLPVSCFCGPTHQKSTPEEMAASFMLLAKISPHFSTVSPHVAGQHVGTLTPHDLPDGGRHGKVLKRQHGMSPFMYPDTGASAM</sequence>
<keyword evidence="5" id="KW-1185">Reference proteome</keyword>
<dbReference type="SUPFAM" id="SSF50494">
    <property type="entry name" value="Trypsin-like serine proteases"/>
    <property type="match status" value="1"/>
</dbReference>
<dbReference type="InterPro" id="IPR009003">
    <property type="entry name" value="Peptidase_S1_PA"/>
</dbReference>
<dbReference type="Pfam" id="PF00089">
    <property type="entry name" value="Trypsin"/>
    <property type="match status" value="1"/>
</dbReference>
<dbReference type="SMART" id="SM00020">
    <property type="entry name" value="Tryp_SPc"/>
    <property type="match status" value="1"/>
</dbReference>
<evidence type="ECO:0000313" key="5">
    <source>
        <dbReference type="Proteomes" id="UP000299102"/>
    </source>
</evidence>
<feature type="domain" description="Peptidase S1" evidence="3">
    <location>
        <begin position="50"/>
        <end position="273"/>
    </location>
</feature>
<proteinExistence type="inferred from homology"/>
<dbReference type="InterPro" id="IPR001254">
    <property type="entry name" value="Trypsin_dom"/>
</dbReference>
<comment type="similarity">
    <text evidence="2">Belongs to the peptidase S1 family. CLIP subfamily.</text>
</comment>
<keyword evidence="4" id="KW-0645">Protease</keyword>
<keyword evidence="4" id="KW-0378">Hydrolase</keyword>
<gene>
    <name evidence="4" type="primary">modSP</name>
    <name evidence="4" type="ORF">EVAR_70580_1</name>
</gene>
<dbReference type="Proteomes" id="UP000299102">
    <property type="component" value="Unassembled WGS sequence"/>
</dbReference>
<reference evidence="4 5" key="1">
    <citation type="journal article" date="2019" name="Commun. Biol.">
        <title>The bagworm genome reveals a unique fibroin gene that provides high tensile strength.</title>
        <authorList>
            <person name="Kono N."/>
            <person name="Nakamura H."/>
            <person name="Ohtoshi R."/>
            <person name="Tomita M."/>
            <person name="Numata K."/>
            <person name="Arakawa K."/>
        </authorList>
    </citation>
    <scope>NUCLEOTIDE SEQUENCE [LARGE SCALE GENOMIC DNA]</scope>
</reference>
<organism evidence="4 5">
    <name type="scientific">Eumeta variegata</name>
    <name type="common">Bagworm moth</name>
    <name type="synonym">Eumeta japonica</name>
    <dbReference type="NCBI Taxonomy" id="151549"/>
    <lineage>
        <taxon>Eukaryota</taxon>
        <taxon>Metazoa</taxon>
        <taxon>Ecdysozoa</taxon>
        <taxon>Arthropoda</taxon>
        <taxon>Hexapoda</taxon>
        <taxon>Insecta</taxon>
        <taxon>Pterygota</taxon>
        <taxon>Neoptera</taxon>
        <taxon>Endopterygota</taxon>
        <taxon>Lepidoptera</taxon>
        <taxon>Glossata</taxon>
        <taxon>Ditrysia</taxon>
        <taxon>Tineoidea</taxon>
        <taxon>Psychidae</taxon>
        <taxon>Oiketicinae</taxon>
        <taxon>Eumeta</taxon>
    </lineage>
</organism>
<evidence type="ECO:0000313" key="4">
    <source>
        <dbReference type="EMBL" id="GBO99071.1"/>
    </source>
</evidence>
<dbReference type="GO" id="GO:0004252">
    <property type="term" value="F:serine-type endopeptidase activity"/>
    <property type="evidence" value="ECO:0007669"/>
    <property type="project" value="InterPro"/>
</dbReference>
<dbReference type="Gene3D" id="2.40.10.10">
    <property type="entry name" value="Trypsin-like serine proteases"/>
    <property type="match status" value="1"/>
</dbReference>
<dbReference type="InterPro" id="IPR051487">
    <property type="entry name" value="Ser/Thr_Proteases_Immune/Dev"/>
</dbReference>
<protein>
    <submittedName>
        <fullName evidence="4">Modular serine protease</fullName>
    </submittedName>
</protein>
<dbReference type="PANTHER" id="PTHR24256">
    <property type="entry name" value="TRYPTASE-RELATED"/>
    <property type="match status" value="1"/>
</dbReference>